<organism evidence="2">
    <name type="scientific">marine sediment metagenome</name>
    <dbReference type="NCBI Taxonomy" id="412755"/>
    <lineage>
        <taxon>unclassified sequences</taxon>
        <taxon>metagenomes</taxon>
        <taxon>ecological metagenomes</taxon>
    </lineage>
</organism>
<evidence type="ECO:0000313" key="2">
    <source>
        <dbReference type="EMBL" id="KKL15548.1"/>
    </source>
</evidence>
<comment type="caution">
    <text evidence="2">The sequence shown here is derived from an EMBL/GenBank/DDBJ whole genome shotgun (WGS) entry which is preliminary data.</text>
</comment>
<name>A0A0F9DUI7_9ZZZZ</name>
<gene>
    <name evidence="2" type="ORF">LCGC14_2504500</name>
</gene>
<dbReference type="EMBL" id="LAZR01040026">
    <property type="protein sequence ID" value="KKL15548.1"/>
    <property type="molecule type" value="Genomic_DNA"/>
</dbReference>
<keyword evidence="1" id="KW-1133">Transmembrane helix</keyword>
<keyword evidence="1" id="KW-0472">Membrane</keyword>
<dbReference type="AlphaFoldDB" id="A0A0F9DUI7"/>
<feature type="transmembrane region" description="Helical" evidence="1">
    <location>
        <begin position="52"/>
        <end position="73"/>
    </location>
</feature>
<accession>A0A0F9DUI7</accession>
<proteinExistence type="predicted"/>
<keyword evidence="1" id="KW-0812">Transmembrane</keyword>
<reference evidence="2" key="1">
    <citation type="journal article" date="2015" name="Nature">
        <title>Complex archaea that bridge the gap between prokaryotes and eukaryotes.</title>
        <authorList>
            <person name="Spang A."/>
            <person name="Saw J.H."/>
            <person name="Jorgensen S.L."/>
            <person name="Zaremba-Niedzwiedzka K."/>
            <person name="Martijn J."/>
            <person name="Lind A.E."/>
            <person name="van Eijk R."/>
            <person name="Schleper C."/>
            <person name="Guy L."/>
            <person name="Ettema T.J."/>
        </authorList>
    </citation>
    <scope>NUCLEOTIDE SEQUENCE</scope>
</reference>
<sequence>MFLHRRAKLLKIAAVGGTDVDQHSYTVVNQGTATAITITSSDLNKIHVLENVAALVITLPLATAALLGSWITFRKKAAGDVTANANGSDAIADGTSIANTVAAQTWAEVTLVIDKAGNWGISPMLGSWVTS</sequence>
<protein>
    <submittedName>
        <fullName evidence="2">Uncharacterized protein</fullName>
    </submittedName>
</protein>
<evidence type="ECO:0000256" key="1">
    <source>
        <dbReference type="SAM" id="Phobius"/>
    </source>
</evidence>